<protein>
    <submittedName>
        <fullName evidence="2">Uncharacterized protein</fullName>
    </submittedName>
</protein>
<name>A0A9P8EFD6_AURME</name>
<organism evidence="2 3">
    <name type="scientific">Aureobasidium melanogenum</name>
    <name type="common">Aureobasidium pullulans var. melanogenum</name>
    <dbReference type="NCBI Taxonomy" id="46634"/>
    <lineage>
        <taxon>Eukaryota</taxon>
        <taxon>Fungi</taxon>
        <taxon>Dikarya</taxon>
        <taxon>Ascomycota</taxon>
        <taxon>Pezizomycotina</taxon>
        <taxon>Dothideomycetes</taxon>
        <taxon>Dothideomycetidae</taxon>
        <taxon>Dothideales</taxon>
        <taxon>Saccotheciaceae</taxon>
        <taxon>Aureobasidium</taxon>
    </lineage>
</organism>
<evidence type="ECO:0000256" key="1">
    <source>
        <dbReference type="SAM" id="MobiDB-lite"/>
    </source>
</evidence>
<reference evidence="2" key="2">
    <citation type="submission" date="2021-08" db="EMBL/GenBank/DDBJ databases">
        <authorList>
            <person name="Gostincar C."/>
            <person name="Sun X."/>
            <person name="Song Z."/>
            <person name="Gunde-Cimerman N."/>
        </authorList>
    </citation>
    <scope>NUCLEOTIDE SEQUENCE</scope>
    <source>
        <strain evidence="2">EXF-9911</strain>
    </source>
</reference>
<feature type="non-terminal residue" evidence="2">
    <location>
        <position position="262"/>
    </location>
</feature>
<gene>
    <name evidence="2" type="ORF">KCU76_g9762</name>
</gene>
<dbReference type="AlphaFoldDB" id="A0A9P8EFD6"/>
<proteinExistence type="predicted"/>
<sequence>MLQRSNVSLIPSTVVSLAVDSKQPCCSFSQKSSVRFEQNALLIGWVQEDNGPKSQVWFKLHANDKGSLYHEPAGSPWSRYCPDDDLCDEWHPDILEVVGWDSDAIRLLQYAYLRSCIKILQANVAPPSIESLQPGSQSSASTESAALDSTSHGEQMKSQRKSPANPIGPTTSSIVDLAGSGEEATTKLEPSPSLASVDHGKTQGTQVEARILAFREKLANKEVEELEQMMEKQLPSWIKKLAEEVLRKKMLEELDLAESMLL</sequence>
<evidence type="ECO:0000313" key="2">
    <source>
        <dbReference type="EMBL" id="KAG9688232.1"/>
    </source>
</evidence>
<dbReference type="OrthoDB" id="3918933at2759"/>
<dbReference type="EMBL" id="JAHFXF010000413">
    <property type="protein sequence ID" value="KAG9688232.1"/>
    <property type="molecule type" value="Genomic_DNA"/>
</dbReference>
<feature type="compositionally biased region" description="Polar residues" evidence="1">
    <location>
        <begin position="130"/>
        <end position="153"/>
    </location>
</feature>
<feature type="region of interest" description="Disordered" evidence="1">
    <location>
        <begin position="129"/>
        <end position="202"/>
    </location>
</feature>
<reference evidence="2" key="1">
    <citation type="journal article" date="2021" name="J Fungi (Basel)">
        <title>Virulence traits and population genomics of the black yeast Aureobasidium melanogenum.</title>
        <authorList>
            <person name="Cernosa A."/>
            <person name="Sun X."/>
            <person name="Gostincar C."/>
            <person name="Fang C."/>
            <person name="Gunde-Cimerman N."/>
            <person name="Song Z."/>
        </authorList>
    </citation>
    <scope>NUCLEOTIDE SEQUENCE</scope>
    <source>
        <strain evidence="2">EXF-9911</strain>
    </source>
</reference>
<dbReference type="Proteomes" id="UP000779574">
    <property type="component" value="Unassembled WGS sequence"/>
</dbReference>
<comment type="caution">
    <text evidence="2">The sequence shown here is derived from an EMBL/GenBank/DDBJ whole genome shotgun (WGS) entry which is preliminary data.</text>
</comment>
<accession>A0A9P8EFD6</accession>
<evidence type="ECO:0000313" key="3">
    <source>
        <dbReference type="Proteomes" id="UP000779574"/>
    </source>
</evidence>